<dbReference type="VEuPathDB" id="FungiDB:GGTG_07491"/>
<organism evidence="2">
    <name type="scientific">Gaeumannomyces tritici (strain R3-111a-1)</name>
    <name type="common">Wheat and barley take-all root rot fungus</name>
    <name type="synonym">Gaeumannomyces graminis var. tritici</name>
    <dbReference type="NCBI Taxonomy" id="644352"/>
    <lineage>
        <taxon>Eukaryota</taxon>
        <taxon>Fungi</taxon>
        <taxon>Dikarya</taxon>
        <taxon>Ascomycota</taxon>
        <taxon>Pezizomycotina</taxon>
        <taxon>Sordariomycetes</taxon>
        <taxon>Sordariomycetidae</taxon>
        <taxon>Magnaporthales</taxon>
        <taxon>Magnaporthaceae</taxon>
        <taxon>Gaeumannomyces</taxon>
    </lineage>
</organism>
<gene>
    <name evidence="3" type="primary">20347949</name>
    <name evidence="2" type="ORF">GGTG_07491</name>
</gene>
<dbReference type="HOGENOM" id="CLU_136324_0_0_1"/>
<evidence type="ECO:0000313" key="2">
    <source>
        <dbReference type="EMBL" id="EJT73635.1"/>
    </source>
</evidence>
<feature type="region of interest" description="Disordered" evidence="1">
    <location>
        <begin position="1"/>
        <end position="33"/>
    </location>
</feature>
<dbReference type="EMBL" id="GL385398">
    <property type="protein sequence ID" value="EJT73635.1"/>
    <property type="molecule type" value="Genomic_DNA"/>
</dbReference>
<evidence type="ECO:0000313" key="4">
    <source>
        <dbReference type="Proteomes" id="UP000006039"/>
    </source>
</evidence>
<reference evidence="3" key="4">
    <citation type="journal article" date="2015" name="G3 (Bethesda)">
        <title>Genome sequences of three phytopathogenic species of the Magnaporthaceae family of fungi.</title>
        <authorList>
            <person name="Okagaki L.H."/>
            <person name="Nunes C.C."/>
            <person name="Sailsbery J."/>
            <person name="Clay B."/>
            <person name="Brown D."/>
            <person name="John T."/>
            <person name="Oh Y."/>
            <person name="Young N."/>
            <person name="Fitzgerald M."/>
            <person name="Haas B.J."/>
            <person name="Zeng Q."/>
            <person name="Young S."/>
            <person name="Adiconis X."/>
            <person name="Fan L."/>
            <person name="Levin J.Z."/>
            <person name="Mitchell T.K."/>
            <person name="Okubara P.A."/>
            <person name="Farman M.L."/>
            <person name="Kohn L.M."/>
            <person name="Birren B."/>
            <person name="Ma L.-J."/>
            <person name="Dean R.A."/>
        </authorList>
    </citation>
    <scope>NUCLEOTIDE SEQUENCE</scope>
    <source>
        <strain evidence="3">R3-111a-1</strain>
    </source>
</reference>
<evidence type="ECO:0000256" key="1">
    <source>
        <dbReference type="SAM" id="MobiDB-lite"/>
    </source>
</evidence>
<dbReference type="Proteomes" id="UP000006039">
    <property type="component" value="Unassembled WGS sequence"/>
</dbReference>
<sequence length="166" mass="18918">MFPHSISLLRTKKRELQPTTGTMEEATKKKRPTISREQRLRILAVVEFLSDHKMTCNHGEIFRWAGVSKGSGWRILAENRTLPSMADHPNYPDRRGRKRIFTDEDIGKMARTVEEYQRDGRRLNWEQLPGAAGVDKQASRETVRQVMKKVGVTGSLSGLKKAEEGA</sequence>
<evidence type="ECO:0008006" key="5">
    <source>
        <dbReference type="Google" id="ProtNLM"/>
    </source>
</evidence>
<dbReference type="RefSeq" id="XP_009223579.1">
    <property type="nucleotide sequence ID" value="XM_009225315.1"/>
</dbReference>
<reference evidence="4" key="1">
    <citation type="submission" date="2010-07" db="EMBL/GenBank/DDBJ databases">
        <title>The genome sequence of Gaeumannomyces graminis var. tritici strain R3-111a-1.</title>
        <authorList>
            <consortium name="The Broad Institute Genome Sequencing Platform"/>
            <person name="Ma L.-J."/>
            <person name="Dead R."/>
            <person name="Young S."/>
            <person name="Zeng Q."/>
            <person name="Koehrsen M."/>
            <person name="Alvarado L."/>
            <person name="Berlin A."/>
            <person name="Chapman S.B."/>
            <person name="Chen Z."/>
            <person name="Freedman E."/>
            <person name="Gellesch M."/>
            <person name="Goldberg J."/>
            <person name="Griggs A."/>
            <person name="Gujja S."/>
            <person name="Heilman E.R."/>
            <person name="Heiman D."/>
            <person name="Hepburn T."/>
            <person name="Howarth C."/>
            <person name="Jen D."/>
            <person name="Larson L."/>
            <person name="Mehta T."/>
            <person name="Neiman D."/>
            <person name="Pearson M."/>
            <person name="Roberts A."/>
            <person name="Saif S."/>
            <person name="Shea T."/>
            <person name="Shenoy N."/>
            <person name="Sisk P."/>
            <person name="Stolte C."/>
            <person name="Sykes S."/>
            <person name="Walk T."/>
            <person name="White J."/>
            <person name="Yandava C."/>
            <person name="Haas B."/>
            <person name="Nusbaum C."/>
            <person name="Birren B."/>
        </authorList>
    </citation>
    <scope>NUCLEOTIDE SEQUENCE [LARGE SCALE GENOMIC DNA]</scope>
    <source>
        <strain evidence="4">R3-111a-1</strain>
    </source>
</reference>
<accession>J3P1U3</accession>
<keyword evidence="4" id="KW-1185">Reference proteome</keyword>
<reference evidence="2" key="3">
    <citation type="submission" date="2010-09" db="EMBL/GenBank/DDBJ databases">
        <title>Annotation of Gaeumannomyces graminis var. tritici R3-111a-1.</title>
        <authorList>
            <consortium name="The Broad Institute Genome Sequencing Platform"/>
            <person name="Ma L.-J."/>
            <person name="Dead R."/>
            <person name="Young S.K."/>
            <person name="Zeng Q."/>
            <person name="Gargeya S."/>
            <person name="Fitzgerald M."/>
            <person name="Haas B."/>
            <person name="Abouelleil A."/>
            <person name="Alvarado L."/>
            <person name="Arachchi H.M."/>
            <person name="Berlin A."/>
            <person name="Brown A."/>
            <person name="Chapman S.B."/>
            <person name="Chen Z."/>
            <person name="Dunbar C."/>
            <person name="Freedman E."/>
            <person name="Gearin G."/>
            <person name="Gellesch M."/>
            <person name="Goldberg J."/>
            <person name="Griggs A."/>
            <person name="Gujja S."/>
            <person name="Heiman D."/>
            <person name="Howarth C."/>
            <person name="Larson L."/>
            <person name="Lui A."/>
            <person name="MacDonald P.J.P."/>
            <person name="Mehta T."/>
            <person name="Montmayeur A."/>
            <person name="Murphy C."/>
            <person name="Neiman D."/>
            <person name="Pearson M."/>
            <person name="Priest M."/>
            <person name="Roberts A."/>
            <person name="Saif S."/>
            <person name="Shea T."/>
            <person name="Shenoy N."/>
            <person name="Sisk P."/>
            <person name="Stolte C."/>
            <person name="Sykes S."/>
            <person name="Yandava C."/>
            <person name="Wortman J."/>
            <person name="Nusbaum C."/>
            <person name="Birren B."/>
        </authorList>
    </citation>
    <scope>NUCLEOTIDE SEQUENCE</scope>
    <source>
        <strain evidence="2">R3-111a-1</strain>
    </source>
</reference>
<dbReference type="AlphaFoldDB" id="J3P1U3"/>
<reference evidence="2" key="2">
    <citation type="submission" date="2010-07" db="EMBL/GenBank/DDBJ databases">
        <authorList>
            <consortium name="The Broad Institute Genome Sequencing Platform"/>
            <consortium name="Broad Institute Genome Sequencing Center for Infectious Disease"/>
            <person name="Ma L.-J."/>
            <person name="Dead R."/>
            <person name="Young S."/>
            <person name="Zeng Q."/>
            <person name="Koehrsen M."/>
            <person name="Alvarado L."/>
            <person name="Berlin A."/>
            <person name="Chapman S.B."/>
            <person name="Chen Z."/>
            <person name="Freedman E."/>
            <person name="Gellesch M."/>
            <person name="Goldberg J."/>
            <person name="Griggs A."/>
            <person name="Gujja S."/>
            <person name="Heilman E.R."/>
            <person name="Heiman D."/>
            <person name="Hepburn T."/>
            <person name="Howarth C."/>
            <person name="Jen D."/>
            <person name="Larson L."/>
            <person name="Mehta T."/>
            <person name="Neiman D."/>
            <person name="Pearson M."/>
            <person name="Roberts A."/>
            <person name="Saif S."/>
            <person name="Shea T."/>
            <person name="Shenoy N."/>
            <person name="Sisk P."/>
            <person name="Stolte C."/>
            <person name="Sykes S."/>
            <person name="Walk T."/>
            <person name="White J."/>
            <person name="Yandava C."/>
            <person name="Haas B."/>
            <person name="Nusbaum C."/>
            <person name="Birren B."/>
        </authorList>
    </citation>
    <scope>NUCLEOTIDE SEQUENCE</scope>
    <source>
        <strain evidence="2">R3-111a-1</strain>
    </source>
</reference>
<dbReference type="EnsemblFungi" id="EJT73635">
    <property type="protein sequence ID" value="EJT73635"/>
    <property type="gene ID" value="GGTG_07491"/>
</dbReference>
<name>J3P1U3_GAET3</name>
<dbReference type="GeneID" id="20347949"/>
<dbReference type="OrthoDB" id="4621856at2759"/>
<evidence type="ECO:0000313" key="3">
    <source>
        <dbReference type="EnsemblFungi" id="EJT73635"/>
    </source>
</evidence>
<proteinExistence type="predicted"/>
<protein>
    <recommendedName>
        <fullName evidence="5">Transposase Tc1-like domain-containing protein</fullName>
    </recommendedName>
</protein>
<reference evidence="3" key="5">
    <citation type="submission" date="2018-04" db="UniProtKB">
        <authorList>
            <consortium name="EnsemblFungi"/>
        </authorList>
    </citation>
    <scope>IDENTIFICATION</scope>
    <source>
        <strain evidence="3">R3-111a-1</strain>
    </source>
</reference>
<dbReference type="eggNOG" id="ENOG502RN5R">
    <property type="taxonomic scope" value="Eukaryota"/>
</dbReference>